<accession>W2HKP2</accession>
<dbReference type="PRINTS" id="PR01415">
    <property type="entry name" value="ANKYRIN"/>
</dbReference>
<dbReference type="VEuPathDB" id="FungiDB:PPTG_06620"/>
<dbReference type="EMBL" id="KI684224">
    <property type="protein sequence ID" value="ETK95699.1"/>
    <property type="molecule type" value="Genomic_DNA"/>
</dbReference>
<feature type="repeat" description="ANK" evidence="3">
    <location>
        <begin position="439"/>
        <end position="471"/>
    </location>
</feature>
<reference evidence="4" key="1">
    <citation type="submission" date="2013-11" db="EMBL/GenBank/DDBJ databases">
        <title>The Genome Sequence of Phytophthora parasitica CJ02B3.</title>
        <authorList>
            <consortium name="The Broad Institute Genomics Platform"/>
            <person name="Russ C."/>
            <person name="Tyler B."/>
            <person name="Panabieres F."/>
            <person name="Shan W."/>
            <person name="Tripathy S."/>
            <person name="Grunwald N."/>
            <person name="Machado M."/>
            <person name="Johnson C.S."/>
            <person name="Arredondo F."/>
            <person name="Hong C."/>
            <person name="Coffey M."/>
            <person name="Young S.K."/>
            <person name="Zeng Q."/>
            <person name="Gargeya S."/>
            <person name="Fitzgerald M."/>
            <person name="Abouelleil A."/>
            <person name="Alvarado L."/>
            <person name="Chapman S.B."/>
            <person name="Gainer-Dewar J."/>
            <person name="Goldberg J."/>
            <person name="Griggs A."/>
            <person name="Gujja S."/>
            <person name="Hansen M."/>
            <person name="Howarth C."/>
            <person name="Imamovic A."/>
            <person name="Ireland A."/>
            <person name="Larimer J."/>
            <person name="McCowan C."/>
            <person name="Murphy C."/>
            <person name="Pearson M."/>
            <person name="Poon T.W."/>
            <person name="Priest M."/>
            <person name="Roberts A."/>
            <person name="Saif S."/>
            <person name="Shea T."/>
            <person name="Sykes S."/>
            <person name="Wortman J."/>
            <person name="Nusbaum C."/>
            <person name="Birren B."/>
        </authorList>
    </citation>
    <scope>NUCLEOTIDE SEQUENCE [LARGE SCALE GENOMIC DNA]</scope>
    <source>
        <strain evidence="4">CJ02B3</strain>
    </source>
</reference>
<feature type="non-terminal residue" evidence="4">
    <location>
        <position position="1"/>
    </location>
</feature>
<dbReference type="InterPro" id="IPR036770">
    <property type="entry name" value="Ankyrin_rpt-contain_sf"/>
</dbReference>
<dbReference type="PANTHER" id="PTHR24123">
    <property type="entry name" value="ANKYRIN REPEAT-CONTAINING"/>
    <property type="match status" value="1"/>
</dbReference>
<dbReference type="SUPFAM" id="SSF48403">
    <property type="entry name" value="Ankyrin repeat"/>
    <property type="match status" value="2"/>
</dbReference>
<evidence type="ECO:0000256" key="2">
    <source>
        <dbReference type="ARBA" id="ARBA00023043"/>
    </source>
</evidence>
<organism evidence="4">
    <name type="scientific">Phytophthora nicotianae</name>
    <name type="common">Potato buckeye rot agent</name>
    <name type="synonym">Phytophthora parasitica</name>
    <dbReference type="NCBI Taxonomy" id="4792"/>
    <lineage>
        <taxon>Eukaryota</taxon>
        <taxon>Sar</taxon>
        <taxon>Stramenopiles</taxon>
        <taxon>Oomycota</taxon>
        <taxon>Peronosporomycetes</taxon>
        <taxon>Peronosporales</taxon>
        <taxon>Peronosporaceae</taxon>
        <taxon>Phytophthora</taxon>
    </lineage>
</organism>
<dbReference type="Proteomes" id="UP000053236">
    <property type="component" value="Unassembled WGS sequence"/>
</dbReference>
<sequence>NKSLKSEEALSCVAATSTWAHFFKQWQLIPAIGSLFDLLESLTTQLSSRITLVMVHRSRRRCKKMSDCTTNASLHLYARCGRADAARIQLRHGADTEMRDAQGLTPLLVAARYNQLEVLQVLLQHGARTDASAPLGTDFEYGPELGTCLHFATESGHVQILKFLITAAALDADERTTGAQEMTPLHLAARLGRADIVRYLIVRPDVDINALDARGMTALHHACDYPNTHDADTTSDSPSQYLFDAAHVEVVEALAAGGAILDVRRSSDWATPLRCAMHQGHFLVAKALVDRGAYSGVAWWMHKVKMFLSTPVRTRDPARHTRTRKKYWKRRILRRDSSVWDTEIIGDTDPVGALRDLANRHEAAIHAACKSQNLRRLRDVLMGQGDAWVNSRVSSPTLDDCTGWTALHIAASSGWQAGLVLLIAHGANVELTTTENKECGTTALHLAAHNGYSSCVLTLLDAGADINACDDLGDTPLLSALRHGHSRVVKLLLRHGATCESQNVVESVEPRFDGTESILGSFDPRMTSGLHLAAFFGLLSVVRELVETSNQLFALDAVDDDGATPLWLAALMGHVEVVDFLAQQGANMHHHVGGDSASDCAAEFGHLEVVEYISASSPGRQRWGCRSLTRLAALHKTRLDRRKSV</sequence>
<dbReference type="InterPro" id="IPR002110">
    <property type="entry name" value="Ankyrin_rpt"/>
</dbReference>
<keyword evidence="1" id="KW-0677">Repeat</keyword>
<dbReference type="SMART" id="SM00248">
    <property type="entry name" value="ANK"/>
    <property type="match status" value="12"/>
</dbReference>
<dbReference type="PROSITE" id="PS50088">
    <property type="entry name" value="ANK_REPEAT"/>
    <property type="match status" value="6"/>
</dbReference>
<feature type="repeat" description="ANK" evidence="3">
    <location>
        <begin position="472"/>
        <end position="504"/>
    </location>
</feature>
<feature type="repeat" description="ANK" evidence="3">
    <location>
        <begin position="180"/>
        <end position="213"/>
    </location>
</feature>
<evidence type="ECO:0000256" key="1">
    <source>
        <dbReference type="ARBA" id="ARBA00022737"/>
    </source>
</evidence>
<dbReference type="PANTHER" id="PTHR24123:SF33">
    <property type="entry name" value="PROTEIN HOS4"/>
    <property type="match status" value="1"/>
</dbReference>
<dbReference type="PROSITE" id="PS50297">
    <property type="entry name" value="ANK_REP_REGION"/>
    <property type="match status" value="6"/>
</dbReference>
<dbReference type="InterPro" id="IPR051165">
    <property type="entry name" value="Multifunctional_ANK_Repeat"/>
</dbReference>
<evidence type="ECO:0000256" key="3">
    <source>
        <dbReference type="PROSITE-ProRule" id="PRU00023"/>
    </source>
</evidence>
<proteinExistence type="predicted"/>
<feature type="repeat" description="ANK" evidence="3">
    <location>
        <begin position="102"/>
        <end position="134"/>
    </location>
</feature>
<evidence type="ECO:0000313" key="4">
    <source>
        <dbReference type="EMBL" id="ETK95699.1"/>
    </source>
</evidence>
<protein>
    <submittedName>
        <fullName evidence="4">Uncharacterized protein</fullName>
    </submittedName>
</protein>
<feature type="repeat" description="ANK" evidence="3">
    <location>
        <begin position="561"/>
        <end position="589"/>
    </location>
</feature>
<dbReference type="Pfam" id="PF12796">
    <property type="entry name" value="Ank_2"/>
    <property type="match status" value="4"/>
</dbReference>
<dbReference type="Gene3D" id="1.25.40.20">
    <property type="entry name" value="Ankyrin repeat-containing domain"/>
    <property type="match status" value="4"/>
</dbReference>
<dbReference type="AlphaFoldDB" id="W2HKP2"/>
<name>W2HKP2_PHYNI</name>
<gene>
    <name evidence="4" type="ORF">L915_01394</name>
</gene>
<keyword evidence="2 3" id="KW-0040">ANK repeat</keyword>
<feature type="repeat" description="ANK" evidence="3">
    <location>
        <begin position="402"/>
        <end position="434"/>
    </location>
</feature>